<feature type="domain" description="NAD(P)-binding" evidence="1">
    <location>
        <begin position="8"/>
        <end position="172"/>
    </location>
</feature>
<dbReference type="PANTHER" id="PTHR43162:SF1">
    <property type="entry name" value="PRESTALK A DIFFERENTIATION PROTEIN A"/>
    <property type="match status" value="1"/>
</dbReference>
<comment type="caution">
    <text evidence="2">The sequence shown here is derived from an EMBL/GenBank/DDBJ whole genome shotgun (WGS) entry which is preliminary data.</text>
</comment>
<sequence length="277" mass="29344">MTQILVLGATGKTGSRVVPRLTSLGHTVRSASRSAGTRSAGIRFDWTDRSTWDPALAGAEAVYFVPTETLGLPERAELVDRAKAAGVRRIVQLSVRGLDAEGGVPETEAAVRESGLEWTMLRPCWFSQDFSAPDFFLPAVLAGELATPAGDGREPFVDVEDIADVAAAALTDARHAGRTYELSGPRALSFAEALTLIGTAVGRELRHRHQDPAAYAAAQVASGHAAADAEAIAAFLDGIRRGEDDYVSTGVQEALGRAPRSFEEYVRATAPTGVWNA</sequence>
<dbReference type="RefSeq" id="WP_106675863.1">
    <property type="nucleotide sequence ID" value="NZ_PXWG01000022.1"/>
</dbReference>
<gene>
    <name evidence="2" type="ORF">B7P34_12150</name>
</gene>
<dbReference type="Proteomes" id="UP000242427">
    <property type="component" value="Unassembled WGS sequence"/>
</dbReference>
<name>A0A9X7JRQ3_9ACTN</name>
<dbReference type="InterPro" id="IPR051604">
    <property type="entry name" value="Ergot_Alk_Oxidoreductase"/>
</dbReference>
<evidence type="ECO:0000259" key="1">
    <source>
        <dbReference type="Pfam" id="PF13460"/>
    </source>
</evidence>
<dbReference type="OrthoDB" id="4457504at2"/>
<dbReference type="Gene3D" id="3.40.50.720">
    <property type="entry name" value="NAD(P)-binding Rossmann-like Domain"/>
    <property type="match status" value="1"/>
</dbReference>
<dbReference type="Pfam" id="PF13460">
    <property type="entry name" value="NAD_binding_10"/>
    <property type="match status" value="1"/>
</dbReference>
<dbReference type="PANTHER" id="PTHR43162">
    <property type="match status" value="1"/>
</dbReference>
<dbReference type="EMBL" id="PXWG01000022">
    <property type="protein sequence ID" value="PSJ28483.1"/>
    <property type="molecule type" value="Genomic_DNA"/>
</dbReference>
<dbReference type="SUPFAM" id="SSF51735">
    <property type="entry name" value="NAD(P)-binding Rossmann-fold domains"/>
    <property type="match status" value="1"/>
</dbReference>
<evidence type="ECO:0000313" key="2">
    <source>
        <dbReference type="EMBL" id="PSJ28483.1"/>
    </source>
</evidence>
<dbReference type="InterPro" id="IPR036291">
    <property type="entry name" value="NAD(P)-bd_dom_sf"/>
</dbReference>
<evidence type="ECO:0000313" key="3">
    <source>
        <dbReference type="Proteomes" id="UP000242427"/>
    </source>
</evidence>
<proteinExistence type="predicted"/>
<dbReference type="AlphaFoldDB" id="A0A9X7JRQ3"/>
<keyword evidence="3" id="KW-1185">Reference proteome</keyword>
<reference evidence="2 3" key="1">
    <citation type="submission" date="2018-03" db="EMBL/GenBank/DDBJ databases">
        <title>Chitinolytic properties of Streptosporangium nondiastaticum TBG75A20.</title>
        <authorList>
            <person name="Gayathri V."/>
            <person name="Shiburaj S."/>
        </authorList>
    </citation>
    <scope>NUCLEOTIDE SEQUENCE [LARGE SCALE GENOMIC DNA]</scope>
    <source>
        <strain evidence="2 3">TBG75A20</strain>
    </source>
</reference>
<dbReference type="InterPro" id="IPR016040">
    <property type="entry name" value="NAD(P)-bd_dom"/>
</dbReference>
<dbReference type="Gene3D" id="3.90.25.10">
    <property type="entry name" value="UDP-galactose 4-epimerase, domain 1"/>
    <property type="match status" value="1"/>
</dbReference>
<accession>A0A9X7JRQ3</accession>
<organism evidence="2 3">
    <name type="scientific">Streptosporangium nondiastaticum</name>
    <dbReference type="NCBI Taxonomy" id="35764"/>
    <lineage>
        <taxon>Bacteria</taxon>
        <taxon>Bacillati</taxon>
        <taxon>Actinomycetota</taxon>
        <taxon>Actinomycetes</taxon>
        <taxon>Streptosporangiales</taxon>
        <taxon>Streptosporangiaceae</taxon>
        <taxon>Streptosporangium</taxon>
    </lineage>
</organism>
<protein>
    <submittedName>
        <fullName evidence="2">NAD(P)-dependent oxidoreductase</fullName>
    </submittedName>
</protein>